<feature type="compositionally biased region" description="Basic and acidic residues" evidence="1">
    <location>
        <begin position="28"/>
        <end position="43"/>
    </location>
</feature>
<dbReference type="EMBL" id="BJZT01000019">
    <property type="protein sequence ID" value="GEO99568.1"/>
    <property type="molecule type" value="Genomic_DNA"/>
</dbReference>
<dbReference type="AlphaFoldDB" id="A0A512IPJ9"/>
<dbReference type="InterPro" id="IPR007040">
    <property type="entry name" value="Ribosome_modulation_factor"/>
</dbReference>
<dbReference type="Proteomes" id="UP000321258">
    <property type="component" value="Unassembled WGS sequence"/>
</dbReference>
<dbReference type="Pfam" id="PF04957">
    <property type="entry name" value="RMF"/>
    <property type="match status" value="1"/>
</dbReference>
<accession>A0A512IPJ9</accession>
<gene>
    <name evidence="2" type="ORF">MHA02_19560</name>
</gene>
<evidence type="ECO:0000313" key="3">
    <source>
        <dbReference type="Proteomes" id="UP000321258"/>
    </source>
</evidence>
<proteinExistence type="predicted"/>
<comment type="caution">
    <text evidence="2">The sequence shown here is derived from an EMBL/GenBank/DDBJ whole genome shotgun (WGS) entry which is preliminary data.</text>
</comment>
<feature type="compositionally biased region" description="Polar residues" evidence="1">
    <location>
        <begin position="1"/>
        <end position="15"/>
    </location>
</feature>
<keyword evidence="3" id="KW-1185">Reference proteome</keyword>
<organism evidence="2 3">
    <name type="scientific">Methylobacterium haplocladii</name>
    <dbReference type="NCBI Taxonomy" id="1176176"/>
    <lineage>
        <taxon>Bacteria</taxon>
        <taxon>Pseudomonadati</taxon>
        <taxon>Pseudomonadota</taxon>
        <taxon>Alphaproteobacteria</taxon>
        <taxon>Hyphomicrobiales</taxon>
        <taxon>Methylobacteriaceae</taxon>
        <taxon>Methylobacterium</taxon>
    </lineage>
</organism>
<reference evidence="2 3" key="1">
    <citation type="submission" date="2019-07" db="EMBL/GenBank/DDBJ databases">
        <title>Whole genome shotgun sequence of Methylobacterium haplocladii NBRC 107714.</title>
        <authorList>
            <person name="Hosoyama A."/>
            <person name="Uohara A."/>
            <person name="Ohji S."/>
            <person name="Ichikawa N."/>
        </authorList>
    </citation>
    <scope>NUCLEOTIDE SEQUENCE [LARGE SCALE GENOMIC DNA]</scope>
    <source>
        <strain evidence="2 3">NBRC 107714</strain>
    </source>
</reference>
<protein>
    <submittedName>
        <fullName evidence="2">Uncharacterized protein</fullName>
    </submittedName>
</protein>
<dbReference type="RefSeq" id="WP_306424479.1">
    <property type="nucleotide sequence ID" value="NZ_BJZT01000019.1"/>
</dbReference>
<sequence>MKTFSTSDAKGTETTLRPPRLSQAVPRKPNDMDTNRQQGRDPVSEGAHARAAGWPKDANPYPAGSIERVAWFEGYDGLPLDGDVPPSLGGNGR</sequence>
<evidence type="ECO:0000313" key="2">
    <source>
        <dbReference type="EMBL" id="GEO99568.1"/>
    </source>
</evidence>
<feature type="region of interest" description="Disordered" evidence="1">
    <location>
        <begin position="1"/>
        <end position="62"/>
    </location>
</feature>
<name>A0A512IPJ9_9HYPH</name>
<evidence type="ECO:0000256" key="1">
    <source>
        <dbReference type="SAM" id="MobiDB-lite"/>
    </source>
</evidence>